<evidence type="ECO:0008006" key="4">
    <source>
        <dbReference type="Google" id="ProtNLM"/>
    </source>
</evidence>
<organism evidence="2 3">
    <name type="scientific">Bariatricus massiliensis</name>
    <dbReference type="NCBI Taxonomy" id="1745713"/>
    <lineage>
        <taxon>Bacteria</taxon>
        <taxon>Bacillati</taxon>
        <taxon>Bacillota</taxon>
        <taxon>Clostridia</taxon>
        <taxon>Lachnospirales</taxon>
        <taxon>Lachnospiraceae</taxon>
        <taxon>Bariatricus</taxon>
    </lineage>
</organism>
<evidence type="ECO:0000313" key="2">
    <source>
        <dbReference type="EMBL" id="MCB7387398.1"/>
    </source>
</evidence>
<feature type="transmembrane region" description="Helical" evidence="1">
    <location>
        <begin position="6"/>
        <end position="24"/>
    </location>
</feature>
<keyword evidence="1" id="KW-1133">Transmembrane helix</keyword>
<proteinExistence type="predicted"/>
<name>A0ABS8DG66_9FIRM</name>
<comment type="caution">
    <text evidence="2">The sequence shown here is derived from an EMBL/GenBank/DDBJ whole genome shotgun (WGS) entry which is preliminary data.</text>
</comment>
<protein>
    <recommendedName>
        <fullName evidence="4">Lipoprotein</fullName>
    </recommendedName>
</protein>
<gene>
    <name evidence="2" type="ORF">LIZ65_08855</name>
</gene>
<accession>A0ABS8DG66</accession>
<evidence type="ECO:0000256" key="1">
    <source>
        <dbReference type="SAM" id="Phobius"/>
    </source>
</evidence>
<reference evidence="2 3" key="1">
    <citation type="submission" date="2021-10" db="EMBL/GenBank/DDBJ databases">
        <title>Collection of gut derived symbiotic bacterial strains cultured from healthy donors.</title>
        <authorList>
            <person name="Lin H."/>
            <person name="Littmann E."/>
            <person name="Kohout C."/>
            <person name="Pamer E.G."/>
        </authorList>
    </citation>
    <scope>NUCLEOTIDE SEQUENCE [LARGE SCALE GENOMIC DNA]</scope>
    <source>
        <strain evidence="2 3">DFI.1.165</strain>
    </source>
</reference>
<evidence type="ECO:0000313" key="3">
    <source>
        <dbReference type="Proteomes" id="UP001299546"/>
    </source>
</evidence>
<dbReference type="RefSeq" id="WP_066737668.1">
    <property type="nucleotide sequence ID" value="NZ_JAJCIQ010000005.1"/>
</dbReference>
<keyword evidence="1" id="KW-0812">Transmembrane</keyword>
<dbReference type="EMBL" id="JAJCIS010000004">
    <property type="protein sequence ID" value="MCB7387398.1"/>
    <property type="molecule type" value="Genomic_DNA"/>
</dbReference>
<dbReference type="Proteomes" id="UP001299546">
    <property type="component" value="Unassembled WGS sequence"/>
</dbReference>
<sequence>MKNKKWIYLVIAVCVIVCAAFVFLRPKDKDEKMIKEFLNTALTKSEENIKLNELLMESATIIGEGVDEKTQKESLEKAEKAEAEFSKVYGKYLDAHGLENFEQKIFSYISGLHSECETCEVLETNIEKDNDYYKFQVILDVDGSEQKLEGRAEVADGKINKLVLTTF</sequence>
<keyword evidence="1" id="KW-0472">Membrane</keyword>
<keyword evidence="3" id="KW-1185">Reference proteome</keyword>